<evidence type="ECO:0000313" key="5">
    <source>
        <dbReference type="Proteomes" id="UP000024404"/>
    </source>
</evidence>
<evidence type="ECO:0000256" key="2">
    <source>
        <dbReference type="SAM" id="SignalP"/>
    </source>
</evidence>
<dbReference type="EnsemblMetazoa" id="OVOC5359.1">
    <property type="protein sequence ID" value="OVOC5359.1"/>
    <property type="gene ID" value="WBGene00242168"/>
</dbReference>
<feature type="region of interest" description="Disordered" evidence="1">
    <location>
        <begin position="271"/>
        <end position="292"/>
    </location>
</feature>
<feature type="compositionally biased region" description="Basic and acidic residues" evidence="1">
    <location>
        <begin position="370"/>
        <end position="381"/>
    </location>
</feature>
<dbReference type="InterPro" id="IPR050525">
    <property type="entry name" value="ECM_Assembly_Org"/>
</dbReference>
<dbReference type="PANTHER" id="PTHR24020">
    <property type="entry name" value="COLLAGEN ALPHA"/>
    <property type="match status" value="1"/>
</dbReference>
<evidence type="ECO:0000313" key="4">
    <source>
        <dbReference type="EnsemblMetazoa" id="OVOC5359.1"/>
    </source>
</evidence>
<feature type="domain" description="VWFA" evidence="3">
    <location>
        <begin position="463"/>
        <end position="633"/>
    </location>
</feature>
<dbReference type="OMA" id="HIMTINF"/>
<dbReference type="AlphaFoldDB" id="A0A8R1XWU9"/>
<dbReference type="PRINTS" id="PR00453">
    <property type="entry name" value="VWFADOMAIN"/>
</dbReference>
<dbReference type="Pfam" id="PF00092">
    <property type="entry name" value="VWA"/>
    <property type="match status" value="2"/>
</dbReference>
<dbReference type="Gene3D" id="3.40.50.410">
    <property type="entry name" value="von Willebrand factor, type A domain"/>
    <property type="match status" value="2"/>
</dbReference>
<evidence type="ECO:0000259" key="3">
    <source>
        <dbReference type="PROSITE" id="PS50234"/>
    </source>
</evidence>
<keyword evidence="5" id="KW-1185">Reference proteome</keyword>
<accession>A0A8R1XWU9</accession>
<dbReference type="PANTHER" id="PTHR24020:SF84">
    <property type="entry name" value="VWFA DOMAIN-CONTAINING PROTEIN"/>
    <property type="match status" value="1"/>
</dbReference>
<protein>
    <recommendedName>
        <fullName evidence="3">VWFA domain-containing protein</fullName>
    </recommendedName>
</protein>
<dbReference type="InterPro" id="IPR036465">
    <property type="entry name" value="vWFA_dom_sf"/>
</dbReference>
<evidence type="ECO:0000256" key="1">
    <source>
        <dbReference type="SAM" id="MobiDB-lite"/>
    </source>
</evidence>
<feature type="chain" id="PRO_5035718078" description="VWFA domain-containing protein" evidence="2">
    <location>
        <begin position="18"/>
        <end position="637"/>
    </location>
</feature>
<keyword evidence="2" id="KW-0732">Signal</keyword>
<reference evidence="5" key="1">
    <citation type="submission" date="2013-10" db="EMBL/GenBank/DDBJ databases">
        <title>Genome sequencing of Onchocerca volvulus.</title>
        <authorList>
            <person name="Cotton J."/>
            <person name="Tsai J."/>
            <person name="Stanley E."/>
            <person name="Tracey A."/>
            <person name="Holroyd N."/>
            <person name="Lustigman S."/>
            <person name="Berriman M."/>
        </authorList>
    </citation>
    <scope>NUCLEOTIDE SEQUENCE</scope>
</reference>
<dbReference type="EMBL" id="CMVM020000154">
    <property type="status" value="NOT_ANNOTATED_CDS"/>
    <property type="molecule type" value="Genomic_DNA"/>
</dbReference>
<feature type="signal peptide" evidence="2">
    <location>
        <begin position="1"/>
        <end position="17"/>
    </location>
</feature>
<name>A0A8R1XWU9_ONCVO</name>
<feature type="region of interest" description="Disordered" evidence="1">
    <location>
        <begin position="364"/>
        <end position="384"/>
    </location>
</feature>
<sequence>MTFRFAWFVLFISVCCAENDSLEGSGEGSGEDLLTPESFWQRSTIQENSDGDGNDILEFTEIYPVKDECGVDLLFLLDASGSLEQIYTQHINWTNQLIETLLLTDNDQVHIAVIQYAETPIMEFSFNTYRDLRDITSHIMTINFKSGGTRTGKALLAAKTELFSEEKGARKNASKIIILFTDGLSLDDPIKHAQQLREIEKVKIYVVSVGPDGFEPEMSRIAGGKSNIFGLHEFSRLQKILINDVEQAQTCESKEWEIPTATIKTIEEKLTTMDSSPSSSGTETTTKLHTTSRIRTSTTIYPISHKSLTKDNQLKYKSQKITARQDAKHLETNAGDKITDENIDEVPVGIVNADEQFVESITVPQQSTFSKDRTKNGKESDNSITSKFTKKLQKEIPRAKVITSSSLIEGQEISRSADFPSNKTTLASRHVITQRISTPIPRKLEKTESARNTERSQGQCPREILFIVDSSGSVQRIYDQQKEYLLSLLNELHIGEGDQRVALIQFAGNSHQRVEWTFDTYKDMTDIAEAFSQVRHFTGTTYIGRALENSINVLETRRQGIPTIVILVSDGFSQDDASKPAEEIRRMPNVDFYAVSMSDLHNFEYLAKLTDDPSKVYVGPRSENLKQDLLNLIHCRT</sequence>
<dbReference type="PROSITE" id="PS50234">
    <property type="entry name" value="VWFA"/>
    <property type="match status" value="2"/>
</dbReference>
<feature type="domain" description="VWFA" evidence="3">
    <location>
        <begin position="72"/>
        <end position="245"/>
    </location>
</feature>
<dbReference type="SUPFAM" id="SSF53300">
    <property type="entry name" value="vWA-like"/>
    <property type="match status" value="2"/>
</dbReference>
<organism evidence="4 5">
    <name type="scientific">Onchocerca volvulus</name>
    <dbReference type="NCBI Taxonomy" id="6282"/>
    <lineage>
        <taxon>Eukaryota</taxon>
        <taxon>Metazoa</taxon>
        <taxon>Ecdysozoa</taxon>
        <taxon>Nematoda</taxon>
        <taxon>Chromadorea</taxon>
        <taxon>Rhabditida</taxon>
        <taxon>Spirurina</taxon>
        <taxon>Spiruromorpha</taxon>
        <taxon>Filarioidea</taxon>
        <taxon>Onchocercidae</taxon>
        <taxon>Onchocerca</taxon>
    </lineage>
</organism>
<reference evidence="4" key="2">
    <citation type="submission" date="2022-06" db="UniProtKB">
        <authorList>
            <consortium name="EnsemblMetazoa"/>
        </authorList>
    </citation>
    <scope>IDENTIFICATION</scope>
</reference>
<feature type="compositionally biased region" description="Low complexity" evidence="1">
    <location>
        <begin position="272"/>
        <end position="292"/>
    </location>
</feature>
<dbReference type="InterPro" id="IPR002035">
    <property type="entry name" value="VWF_A"/>
</dbReference>
<dbReference type="SMART" id="SM00327">
    <property type="entry name" value="VWA"/>
    <property type="match status" value="2"/>
</dbReference>
<dbReference type="Proteomes" id="UP000024404">
    <property type="component" value="Unassembled WGS sequence"/>
</dbReference>
<proteinExistence type="predicted"/>